<comment type="caution">
    <text evidence="1">The sequence shown here is derived from an EMBL/GenBank/DDBJ whole genome shotgun (WGS) entry which is preliminary data.</text>
</comment>
<reference evidence="1" key="1">
    <citation type="submission" date="2014-01" db="EMBL/GenBank/DDBJ databases">
        <authorList>
            <person name="Brown-Elliot B."/>
            <person name="Wallace R."/>
            <person name="Lenaerts A."/>
            <person name="Ordway D."/>
            <person name="DeGroote M.A."/>
            <person name="Parker T."/>
            <person name="Sizemore C."/>
            <person name="Tallon L.J."/>
            <person name="Sadzewicz L.K."/>
            <person name="Sengamalay N."/>
            <person name="Fraser C.M."/>
            <person name="Hine E."/>
            <person name="Shefchek K.A."/>
            <person name="Das S.P."/>
            <person name="Tettelin H."/>
        </authorList>
    </citation>
    <scope>NUCLEOTIDE SEQUENCE [LARGE SCALE GENOMIC DNA]</scope>
    <source>
        <strain evidence="1">4042</strain>
    </source>
</reference>
<keyword evidence="1" id="KW-0808">Transferase</keyword>
<dbReference type="EMBL" id="JAOB01000073">
    <property type="protein sequence ID" value="EUA19198.1"/>
    <property type="molecule type" value="Genomic_DNA"/>
</dbReference>
<accession>X7ZKH0</accession>
<dbReference type="GO" id="GO:0016301">
    <property type="term" value="F:kinase activity"/>
    <property type="evidence" value="ECO:0007669"/>
    <property type="project" value="UniProtKB-KW"/>
</dbReference>
<organism evidence="1">
    <name type="scientific">Mycobacterium xenopi 4042</name>
    <dbReference type="NCBI Taxonomy" id="1299334"/>
    <lineage>
        <taxon>Bacteria</taxon>
        <taxon>Bacillati</taxon>
        <taxon>Actinomycetota</taxon>
        <taxon>Actinomycetes</taxon>
        <taxon>Mycobacteriales</taxon>
        <taxon>Mycobacteriaceae</taxon>
        <taxon>Mycobacterium</taxon>
    </lineage>
</organism>
<keyword evidence="1" id="KW-0418">Kinase</keyword>
<evidence type="ECO:0000313" key="1">
    <source>
        <dbReference type="EMBL" id="EUA19198.1"/>
    </source>
</evidence>
<dbReference type="PATRIC" id="fig|1299334.3.peg.7963"/>
<protein>
    <submittedName>
        <fullName evidence="1">Putative sensor histidine kinase TcrY domain protein</fullName>
    </submittedName>
</protein>
<dbReference type="AlphaFoldDB" id="X7ZKH0"/>
<proteinExistence type="predicted"/>
<gene>
    <name evidence="1" type="ORF">I553_10356</name>
</gene>
<name>X7ZKH0_MYCXE</name>
<sequence length="79" mass="8174">MAAIVGAGGTVNAGYLTSTGSRSAVTDIAEAQLRAIAPDRTPVTRELDGLAATGWWPRRRSTATTSSLPAYRCPTSTPP</sequence>